<dbReference type="SMART" id="SM00382">
    <property type="entry name" value="AAA"/>
    <property type="match status" value="1"/>
</dbReference>
<name>A0A6A6QTR9_9PEZI</name>
<dbReference type="PANTHER" id="PTHR23077">
    <property type="entry name" value="AAA-FAMILY ATPASE"/>
    <property type="match status" value="1"/>
</dbReference>
<dbReference type="GO" id="GO:0016887">
    <property type="term" value="F:ATP hydrolysis activity"/>
    <property type="evidence" value="ECO:0007669"/>
    <property type="project" value="InterPro"/>
</dbReference>
<dbReference type="InterPro" id="IPR050168">
    <property type="entry name" value="AAA_ATPase_domain"/>
</dbReference>
<dbReference type="GO" id="GO:0005634">
    <property type="term" value="C:nucleus"/>
    <property type="evidence" value="ECO:0007669"/>
    <property type="project" value="TreeGrafter"/>
</dbReference>
<organism evidence="3 4">
    <name type="scientific">Lophium mytilinum</name>
    <dbReference type="NCBI Taxonomy" id="390894"/>
    <lineage>
        <taxon>Eukaryota</taxon>
        <taxon>Fungi</taxon>
        <taxon>Dikarya</taxon>
        <taxon>Ascomycota</taxon>
        <taxon>Pezizomycotina</taxon>
        <taxon>Dothideomycetes</taxon>
        <taxon>Pleosporomycetidae</taxon>
        <taxon>Mytilinidiales</taxon>
        <taxon>Mytilinidiaceae</taxon>
        <taxon>Lophium</taxon>
    </lineage>
</organism>
<dbReference type="GO" id="GO:1990275">
    <property type="term" value="F:preribosome binding"/>
    <property type="evidence" value="ECO:0007669"/>
    <property type="project" value="TreeGrafter"/>
</dbReference>
<evidence type="ECO:0000313" key="3">
    <source>
        <dbReference type="EMBL" id="KAF2494307.1"/>
    </source>
</evidence>
<dbReference type="OrthoDB" id="2115716at2759"/>
<dbReference type="CDD" id="cd19481">
    <property type="entry name" value="RecA-like_protease"/>
    <property type="match status" value="1"/>
</dbReference>
<dbReference type="InterPro" id="IPR003593">
    <property type="entry name" value="AAA+_ATPase"/>
</dbReference>
<evidence type="ECO:0000259" key="2">
    <source>
        <dbReference type="SMART" id="SM00382"/>
    </source>
</evidence>
<dbReference type="GO" id="GO:0042254">
    <property type="term" value="P:ribosome biogenesis"/>
    <property type="evidence" value="ECO:0007669"/>
    <property type="project" value="TreeGrafter"/>
</dbReference>
<dbReference type="Proteomes" id="UP000799750">
    <property type="component" value="Unassembled WGS sequence"/>
</dbReference>
<dbReference type="GO" id="GO:0000502">
    <property type="term" value="C:proteasome complex"/>
    <property type="evidence" value="ECO:0007669"/>
    <property type="project" value="UniProtKB-KW"/>
</dbReference>
<dbReference type="PANTHER" id="PTHR23077:SF132">
    <property type="entry name" value="ATP-DEPENDENT ZN PROTEASE"/>
    <property type="match status" value="1"/>
</dbReference>
<dbReference type="InterPro" id="IPR027417">
    <property type="entry name" value="P-loop_NTPase"/>
</dbReference>
<dbReference type="InterPro" id="IPR003959">
    <property type="entry name" value="ATPase_AAA_core"/>
</dbReference>
<evidence type="ECO:0000256" key="1">
    <source>
        <dbReference type="SAM" id="MobiDB-lite"/>
    </source>
</evidence>
<dbReference type="GO" id="GO:0003723">
    <property type="term" value="F:RNA binding"/>
    <property type="evidence" value="ECO:0007669"/>
    <property type="project" value="TreeGrafter"/>
</dbReference>
<feature type="domain" description="AAA+ ATPase" evidence="2">
    <location>
        <begin position="229"/>
        <end position="357"/>
    </location>
</feature>
<feature type="region of interest" description="Disordered" evidence="1">
    <location>
        <begin position="539"/>
        <end position="564"/>
    </location>
</feature>
<dbReference type="EMBL" id="MU004191">
    <property type="protein sequence ID" value="KAF2494307.1"/>
    <property type="molecule type" value="Genomic_DNA"/>
</dbReference>
<gene>
    <name evidence="3" type="ORF">BU16DRAFT_489433</name>
</gene>
<dbReference type="GO" id="GO:0005524">
    <property type="term" value="F:ATP binding"/>
    <property type="evidence" value="ECO:0007669"/>
    <property type="project" value="InterPro"/>
</dbReference>
<dbReference type="SUPFAM" id="SSF52540">
    <property type="entry name" value="P-loop containing nucleoside triphosphate hydrolases"/>
    <property type="match status" value="1"/>
</dbReference>
<proteinExistence type="predicted"/>
<feature type="compositionally biased region" description="Basic and acidic residues" evidence="1">
    <location>
        <begin position="545"/>
        <end position="564"/>
    </location>
</feature>
<feature type="region of interest" description="Disordered" evidence="1">
    <location>
        <begin position="425"/>
        <end position="468"/>
    </location>
</feature>
<dbReference type="Gene3D" id="3.40.50.300">
    <property type="entry name" value="P-loop containing nucleotide triphosphate hydrolases"/>
    <property type="match status" value="1"/>
</dbReference>
<dbReference type="AlphaFoldDB" id="A0A6A6QTR9"/>
<keyword evidence="4" id="KW-1185">Reference proteome</keyword>
<accession>A0A6A6QTR9</accession>
<sequence>MGATKEIPLPHADSHNAAFAEFKHHTSGQRVVSDFAVLELLRKTHPEYHVTTVDPKNCALLEFANAGKATATLNPTDDAFNATRTWQPVGTGTSKKSHPGELTDHIRFAQYTYTWDSRDFLLYETEWTDMLRPPTKLFYILSPRPSTSGHSPATDALLLAAGKWSSALHSEIYVFDNAHWTKSKALWTAVHGSTWDSVILDAAMKQSLISDVLGFFDAQPLYSELAVPWKRGIILHGVPGNGKTISIKALMCALYARDIPIPSLYVKSFENCKGPQASIQSIFAQARASAPCLLVFEDLDSLVQDESRSYFLNEVDGLDDNEGILMVGSTNHLERLDPAIARRPSRFDRKYWFKVPGVKEREAYAAYWKRKLEGSGAGGRVEFPEGLCRVVGALTEGFSFAYLKELFVMALLTVARGGVVVDADENEEKDDKETKGEAAPAEHGNPWAEERKKDETTPNDSSEVPETETACTCCKAHVQLRTQEVSDTMKQPTANDAVNNTKNTREIPDVEIPPELRDNAFLRVIKHQIKILLAEMDNTAEEEWSSEKAPKQDRGRVPRRGECL</sequence>
<protein>
    <submittedName>
        <fullName evidence="3">Proteasome-activating nucleotidase</fullName>
    </submittedName>
</protein>
<reference evidence="3" key="1">
    <citation type="journal article" date="2020" name="Stud. Mycol.">
        <title>101 Dothideomycetes genomes: a test case for predicting lifestyles and emergence of pathogens.</title>
        <authorList>
            <person name="Haridas S."/>
            <person name="Albert R."/>
            <person name="Binder M."/>
            <person name="Bloem J."/>
            <person name="Labutti K."/>
            <person name="Salamov A."/>
            <person name="Andreopoulos B."/>
            <person name="Baker S."/>
            <person name="Barry K."/>
            <person name="Bills G."/>
            <person name="Bluhm B."/>
            <person name="Cannon C."/>
            <person name="Castanera R."/>
            <person name="Culley D."/>
            <person name="Daum C."/>
            <person name="Ezra D."/>
            <person name="Gonzalez J."/>
            <person name="Henrissat B."/>
            <person name="Kuo A."/>
            <person name="Liang C."/>
            <person name="Lipzen A."/>
            <person name="Lutzoni F."/>
            <person name="Magnuson J."/>
            <person name="Mondo S."/>
            <person name="Nolan M."/>
            <person name="Ohm R."/>
            <person name="Pangilinan J."/>
            <person name="Park H.-J."/>
            <person name="Ramirez L."/>
            <person name="Alfaro M."/>
            <person name="Sun H."/>
            <person name="Tritt A."/>
            <person name="Yoshinaga Y."/>
            <person name="Zwiers L.-H."/>
            <person name="Turgeon B."/>
            <person name="Goodwin S."/>
            <person name="Spatafora J."/>
            <person name="Crous P."/>
            <person name="Grigoriev I."/>
        </authorList>
    </citation>
    <scope>NUCLEOTIDE SEQUENCE</scope>
    <source>
        <strain evidence="3">CBS 269.34</strain>
    </source>
</reference>
<keyword evidence="3" id="KW-0647">Proteasome</keyword>
<evidence type="ECO:0000313" key="4">
    <source>
        <dbReference type="Proteomes" id="UP000799750"/>
    </source>
</evidence>
<dbReference type="Pfam" id="PF00004">
    <property type="entry name" value="AAA"/>
    <property type="match status" value="1"/>
</dbReference>